<evidence type="ECO:0000313" key="4">
    <source>
        <dbReference type="EMBL" id="ADR34119.1"/>
    </source>
</evidence>
<accession>E4TZA4</accession>
<dbReference type="EC" id="1.2.7.3" evidence="4"/>
<keyword evidence="1 4" id="KW-0560">Oxidoreductase</keyword>
<name>E4TZA4_SULKY</name>
<proteinExistence type="predicted"/>
<dbReference type="CDD" id="cd07034">
    <property type="entry name" value="TPP_PYR_PFOR_IOR-alpha_like"/>
    <property type="match status" value="1"/>
</dbReference>
<dbReference type="FunFam" id="3.40.50.970:FF:000022">
    <property type="entry name" value="2-oxoglutarate ferredoxin oxidoreductase alpha subunit"/>
    <property type="match status" value="1"/>
</dbReference>
<evidence type="ECO:0000259" key="3">
    <source>
        <dbReference type="Pfam" id="PF17147"/>
    </source>
</evidence>
<dbReference type="eggNOG" id="COG0674">
    <property type="taxonomic scope" value="Bacteria"/>
</dbReference>
<dbReference type="NCBIfam" id="NF006412">
    <property type="entry name" value="PRK08659.1"/>
    <property type="match status" value="1"/>
</dbReference>
<reference evidence="4 5" key="1">
    <citation type="journal article" date="2012" name="Stand. Genomic Sci.">
        <title>Complete genome sequence of the sulfur compounds oxidizing chemolithoautotroph Sulfuricurvum kujiense type strain (YK-1(T)).</title>
        <authorList>
            <person name="Han C."/>
            <person name="Kotsyurbenko O."/>
            <person name="Chertkov O."/>
            <person name="Held B."/>
            <person name="Lapidus A."/>
            <person name="Nolan M."/>
            <person name="Lucas S."/>
            <person name="Hammon N."/>
            <person name="Deshpande S."/>
            <person name="Cheng J.F."/>
            <person name="Tapia R."/>
            <person name="Goodwin L.A."/>
            <person name="Pitluck S."/>
            <person name="Liolios K."/>
            <person name="Pagani I."/>
            <person name="Ivanova N."/>
            <person name="Mavromatis K."/>
            <person name="Mikhailova N."/>
            <person name="Pati A."/>
            <person name="Chen A."/>
            <person name="Palaniappan K."/>
            <person name="Land M."/>
            <person name="Hauser L."/>
            <person name="Chang Y.J."/>
            <person name="Jeffries C.D."/>
            <person name="Brambilla E.M."/>
            <person name="Rohde M."/>
            <person name="Spring S."/>
            <person name="Sikorski J."/>
            <person name="Goker M."/>
            <person name="Woyke T."/>
            <person name="Bristow J."/>
            <person name="Eisen J.A."/>
            <person name="Markowitz V."/>
            <person name="Hugenholtz P."/>
            <person name="Kyrpides N.C."/>
            <person name="Klenk H.P."/>
            <person name="Detter J.C."/>
        </authorList>
    </citation>
    <scope>NUCLEOTIDE SEQUENCE [LARGE SCALE GENOMIC DNA]</scope>
    <source>
        <strain evidence="5">ATCC BAA-921 / DSM 16994 / JCM 11577 / YK-1</strain>
    </source>
</reference>
<dbReference type="InterPro" id="IPR002880">
    <property type="entry name" value="Pyrv_Fd/Flavodoxin_OxRdtase_N"/>
</dbReference>
<evidence type="ECO:0000313" key="5">
    <source>
        <dbReference type="Proteomes" id="UP000008721"/>
    </source>
</evidence>
<evidence type="ECO:0000259" key="2">
    <source>
        <dbReference type="Pfam" id="PF01855"/>
    </source>
</evidence>
<dbReference type="Pfam" id="PF01855">
    <property type="entry name" value="POR_N"/>
    <property type="match status" value="1"/>
</dbReference>
<dbReference type="NCBIfam" id="NF007206">
    <property type="entry name" value="PRK09627.1"/>
    <property type="match status" value="1"/>
</dbReference>
<dbReference type="Gene3D" id="3.40.50.920">
    <property type="match status" value="1"/>
</dbReference>
<dbReference type="Proteomes" id="UP000008721">
    <property type="component" value="Chromosome"/>
</dbReference>
<dbReference type="EMBL" id="CP002355">
    <property type="protein sequence ID" value="ADR34119.1"/>
    <property type="molecule type" value="Genomic_DNA"/>
</dbReference>
<dbReference type="PANTHER" id="PTHR43088:SF1">
    <property type="entry name" value="SUBUNIT OF PYRUVATE:FLAVODOXIN OXIDOREDUCTASE"/>
    <property type="match status" value="1"/>
</dbReference>
<dbReference type="Pfam" id="PF17147">
    <property type="entry name" value="PFOR_II"/>
    <property type="match status" value="1"/>
</dbReference>
<dbReference type="OrthoDB" id="9794954at2"/>
<dbReference type="KEGG" id="sku:Sulku_1457"/>
<dbReference type="InterPro" id="IPR009014">
    <property type="entry name" value="Transketo_C/PFOR_II"/>
</dbReference>
<dbReference type="InterPro" id="IPR033412">
    <property type="entry name" value="PFOR_II"/>
</dbReference>
<dbReference type="HOGENOM" id="CLU_017038_0_1_7"/>
<feature type="domain" description="Pyruvate:ferredoxin oxidoreductase core" evidence="3">
    <location>
        <begin position="282"/>
        <end position="373"/>
    </location>
</feature>
<dbReference type="Gene3D" id="3.40.50.970">
    <property type="match status" value="1"/>
</dbReference>
<protein>
    <submittedName>
        <fullName evidence="4">2-oxoglutarate ferredoxin oxidoreductase, alpha subunit</fullName>
        <ecNumber evidence="4">1.2.7.3</ecNumber>
    </submittedName>
</protein>
<evidence type="ECO:0000256" key="1">
    <source>
        <dbReference type="ARBA" id="ARBA00023002"/>
    </source>
</evidence>
<feature type="domain" description="Pyruvate flavodoxin/ferredoxin oxidoreductase pyrimidine binding" evidence="2">
    <location>
        <begin position="16"/>
        <end position="246"/>
    </location>
</feature>
<organism evidence="4 5">
    <name type="scientific">Sulfuricurvum kujiense (strain ATCC BAA-921 / DSM 16994 / JCM 11577 / YK-1)</name>
    <dbReference type="NCBI Taxonomy" id="709032"/>
    <lineage>
        <taxon>Bacteria</taxon>
        <taxon>Pseudomonadati</taxon>
        <taxon>Campylobacterota</taxon>
        <taxon>Epsilonproteobacteria</taxon>
        <taxon>Campylobacterales</taxon>
        <taxon>Sulfurimonadaceae</taxon>
        <taxon>Sulfuricurvum</taxon>
    </lineage>
</organism>
<dbReference type="AlphaFoldDB" id="E4TZA4"/>
<dbReference type="SUPFAM" id="SSF52518">
    <property type="entry name" value="Thiamin diphosphate-binding fold (THDP-binding)"/>
    <property type="match status" value="1"/>
</dbReference>
<gene>
    <name evidence="4" type="ordered locus">Sulku_1457</name>
</gene>
<dbReference type="GO" id="GO:0047553">
    <property type="term" value="F:2-oxoglutarate synthase activity"/>
    <property type="evidence" value="ECO:0007669"/>
    <property type="project" value="UniProtKB-EC"/>
</dbReference>
<dbReference type="PANTHER" id="PTHR43088">
    <property type="entry name" value="SUBUNIT OF PYRUVATE:FLAVODOXIN OXIDOREDUCTASE-RELATED"/>
    <property type="match status" value="1"/>
</dbReference>
<dbReference type="STRING" id="709032.Sulku_1457"/>
<dbReference type="FunFam" id="3.40.50.920:FF:000013">
    <property type="entry name" value="Ferredoxin oxidoreductase alpha subunit"/>
    <property type="match status" value="1"/>
</dbReference>
<dbReference type="InterPro" id="IPR029061">
    <property type="entry name" value="THDP-binding"/>
</dbReference>
<dbReference type="RefSeq" id="WP_013460316.1">
    <property type="nucleotide sequence ID" value="NC_014762.1"/>
</dbReference>
<dbReference type="SUPFAM" id="SSF52922">
    <property type="entry name" value="TK C-terminal domain-like"/>
    <property type="match status" value="1"/>
</dbReference>
<dbReference type="InterPro" id="IPR052368">
    <property type="entry name" value="2-oxoacid_oxidoreductase"/>
</dbReference>
<sequence>MAREVISTGNELSALGAFDAGCMFFGGYPITPSSEVMHEMSDLLPTVGGKFIQMEDEIAGISVALGASMAGTKSMTATSGPGISLKAEQIGLGFIAEVPLVIVNVMRGGPSTGLPTRVSQADIGQAQYPTHGDYASITLCAGSLEECYTQTVRAFNLAETYMTPVFVLLDETVGHMHGKAVLPDLEEIRAKNVSRKRFDGKPEDYRPYDVPMNTPAVLNPMFEGYRFHFTGLHHGPTGFPTEDAAQCQFNIERLVGKINTVALENDGLDDEPDYEEFMLDDAEVCMIAYGSISRGAKEAVMKLRNDGIKAGLFRPITIWPSPVKKLKEIGQKFDKIFVTELNMGQYLKEIERVTGRSDFGTLHKANGRPIAPLEMVAKVKEMF</sequence>
<keyword evidence="5" id="KW-1185">Reference proteome</keyword>